<dbReference type="OrthoDB" id="300641at2759"/>
<feature type="transmembrane region" description="Helical" evidence="4">
    <location>
        <begin position="3711"/>
        <end position="3730"/>
    </location>
</feature>
<gene>
    <name evidence="5" type="primary">Contig12382.g13224</name>
    <name evidence="5" type="ORF">STYLEM_9450</name>
</gene>
<keyword evidence="1" id="KW-0732">Signal</keyword>
<feature type="transmembrane region" description="Helical" evidence="4">
    <location>
        <begin position="3742"/>
        <end position="3767"/>
    </location>
</feature>
<dbReference type="SMART" id="SM00261">
    <property type="entry name" value="FU"/>
    <property type="match status" value="3"/>
</dbReference>
<keyword evidence="6" id="KW-1185">Reference proteome</keyword>
<feature type="transmembrane region" description="Helical" evidence="4">
    <location>
        <begin position="3680"/>
        <end position="3699"/>
    </location>
</feature>
<feature type="transmembrane region" description="Helical" evidence="4">
    <location>
        <begin position="3656"/>
        <end position="3674"/>
    </location>
</feature>
<keyword evidence="4" id="KW-0472">Membrane</keyword>
<dbReference type="PANTHER" id="PTHR38934">
    <property type="entry name" value="HYPHALLY REGULATED CELL WALL PROTEIN 1"/>
    <property type="match status" value="1"/>
</dbReference>
<evidence type="ECO:0000313" key="6">
    <source>
        <dbReference type="Proteomes" id="UP000039865"/>
    </source>
</evidence>
<name>A0A078AG53_STYLE</name>
<evidence type="ECO:0000256" key="1">
    <source>
        <dbReference type="ARBA" id="ARBA00022729"/>
    </source>
</evidence>
<organism evidence="5 6">
    <name type="scientific">Stylonychia lemnae</name>
    <name type="common">Ciliate</name>
    <dbReference type="NCBI Taxonomy" id="5949"/>
    <lineage>
        <taxon>Eukaryota</taxon>
        <taxon>Sar</taxon>
        <taxon>Alveolata</taxon>
        <taxon>Ciliophora</taxon>
        <taxon>Intramacronucleata</taxon>
        <taxon>Spirotrichea</taxon>
        <taxon>Stichotrichia</taxon>
        <taxon>Sporadotrichida</taxon>
        <taxon>Oxytrichidae</taxon>
        <taxon>Stylonychinae</taxon>
        <taxon>Stylonychia</taxon>
    </lineage>
</organism>
<dbReference type="Pfam" id="PF13948">
    <property type="entry name" value="DUF4215"/>
    <property type="match status" value="1"/>
</dbReference>
<dbReference type="InParanoid" id="A0A078AG53"/>
<dbReference type="Gene3D" id="2.10.220.10">
    <property type="entry name" value="Hormone Receptor, Insulin-like Growth Factor Receptor 1, Chain A, domain 2"/>
    <property type="match status" value="1"/>
</dbReference>
<dbReference type="Proteomes" id="UP000039865">
    <property type="component" value="Unassembled WGS sequence"/>
</dbReference>
<dbReference type="InterPro" id="IPR009030">
    <property type="entry name" value="Growth_fac_rcpt_cys_sf"/>
</dbReference>
<proteinExistence type="predicted"/>
<dbReference type="SMART" id="SM01411">
    <property type="entry name" value="Ephrin_rec_like"/>
    <property type="match status" value="2"/>
</dbReference>
<sequence>MKQPTEANTTLVKHKISYKRTLKYKKRVKFVMSINNLGILQESSTCPISQKHFPASVGGGADCSTPTNLTGIDIDGFGDVLWKHYSNYTEYIIQNPVIAQNFVFTSLEYKKAYRIVKLDYATGVQLDDRNFAKYTPKLLQDMIKFLQVEADQITQDLYVYLEITSNYFKTLGLNSLSGIGAGMLIKMDLNLKVMWWKMMNTFVKAAEYKPQILKLGANNIWALAFFNTINQIVDVHIIQIDKIQGKPIQDQIYKHNTHLSTAKIQFSIDFQELRWAAIFKDTSNIINILIGQTSDMAITQHFQKTLVSSKRIQCLLMDISNGNILNQQMIFQNFFIDTSAISDESLDTLKYSCINTTANTLTAFTTKAVVQSISTTVRVSMVDVAETDTNLGYFSLDNSAMTLNYTSKPFAFQSCNYPIAQTSTFELIIDQGLTQIEFQATDCRNRNSVLTGIGKFLDGSNLTGISLTPNKTNSLQLNLTNVTQYQLQGSRVVLIQFELEGSKYDVPFRLTTKIPTNLTVDPTAEVIPCEDKIFPFFFGQTTELQMLHVTIDDYSNFLMAGFARNNSYSDGPLQNRGFVQLMSPNGVRLWLYKISSSINNSEESRCYNAMQWTVMIYTYQKGTEKGLASFSIYEDDELIAEWMKYYPSPEPNYIVDIIQDFEKEQIFIVKHIPSQNCQVTRIDSTSGKIVGQVQLNQGTADLDSKGSTLAVMNIVVPFLENSSPQKIHIYIIDKVELTTVQSAKITFTNSMLLRSIAVSSDSQRKYITTEKASTIIFKDDSLTYNCFAPRILDNSDLTWYPNLEVLNTPTVNITNFLKEEVLFLAPVIGGNSSRFDLNLNFPKTNIRVSTFSYTGNKIDLYDLSDGTFYNQYKQQPYQDQKCSMVAGQAKLVNMTSRRISVSSQAYIQFYTAGQINCQGRLLETQVMDPETNTNYFRIPYIYYDNVTQYLRMSGPFFTFFIRVRYIDQYKGLKGGYQDSYIFQQVISLDYYSNKISYDLATPDYCTQTPFPYLFGGKFIGDEFKTLAMFTNALDGKILLGGSANTYLNPVFFNYDQRDAFIMKISPTGYVYWVTQLFSLRTQYDQVSAITFTNQSVYAFYSTSQIADPSSIVSCLVKMRYQDGQTYWMKNFQISSLFPNGRIYIKEGNDLSLDSKPKSFKFVLSFMGYWNDQNAQYPGNIFFQDSTIDQGPSSQYAQLFYPAALPASKTYHGQSLFDFETDYVYVTQQGYFTSNIVEDLIVLKQQTITGSIQWSRIYNMDSPSMTGITRSYPVIAQNNKTKDIYVAQAGGYSHLVKIKNDGMTLKRVYAKTSTSNTVKSINILIDTKRDQITVVCLTELTGSIEIMTLDSNFNVVSNLYKEYTNIISAGLVFTTLVDDYYYITFNILDFGNTFHESNTLISKKSVNAEEHGRHQCLTMEESLNQYSLLYTFPINDASMPLYVLMTVTQPLVVNDAYLMIAIQAESIKSNKLLPRPFPLDQNLVKTSDSSIQLSCKFYSSGQGPPANYLPVFYISYQDTKIFSVQENSYRNCFSYNIKYKQDLDTFNQASTSIMPKYHTIQANSITVISQGFAFYRNLQINQPCLYTNSTICEPYAIWPIIVNLYTNEKINQTAPVATCQGSYNYPKILFYSSESIKNIAITLRGSDVHQPTGNYLIFYHQSNDVLGIINQNYDTGDMYYMKKITGLYSYSLTSQTKVFFDSQQNSAYVTGTRMDQTTEQWTNFILRIDLSNINMAVQRYWSYLQYSGAVQQNDQIFHIDFSKVNDFMYSLSIVTLSSQNIIQLTQYKRTNGQYIRSRHQQYDSSLKKLHVDSNGQLYQTMGFVDGSNTYFKRTLLQYDQNLGLVQGMDLKILLSYKQGIYESDLTSDSTFLYEFFHFQGKYFFITKVLKANLSTIKFQMSLNSDTTASTFAKIYLWSDKLFIFFQSNNFQFNLLDQDFTHDISCIQYIDQAIDQQSYSTQLNDLSSGIAQNFFQGDFRLMGLTRTYMEKIIGIFTYIKFYQANLQGCPNIPNTFNPPRTTQWVIPTSLPYTIALPLKALENCVGAKISGKNNLDDFTISPTGLKRFLGGQFEFKIQYTYDYGTYLFYEFYNGTDFFISESRTIVEIYPSQEYGVSLVRQTCPTSVYPAIYGLNNYLALHMDYDSTQDNLLICGQTSSIFTILSQTGGFLSLYSTSFQLIYHLYIQLSINSNVQTKYCAFGNDNNIYSVVYKQKSTLTVGDNEYKTFLFKHTSKGKFLAGKQFMLQDYLMHTTEIHQLDTSTSDIYLMGKIIKQVSASIQSSSGYLFHALAIDSSNQQAYITISGQRVTPYPYLISFSKISFLDGAKQWSKYFKHTQSSWEIQRRSTDKSYQKFSLALIQDRLYSCIVVQSSSTQEIFLGKHYPSDGTIDSKTELQLVGLTNNACNLHYHESSDTILMAYGKLGTIFSNTTADYDYAIFSSTSSIAYMLIVSPTNQVISRMSDFSNFVLQETCQVSSVSTSWQSAHLMPNGYRDSMSQYYINNPDFISSLEQVQDWSQYFTDPTKFRIYTNLTFGNVQPRILIGNCYSAAAPVIPIIPSRTGQRVSDSLGGFVVGINASITVGIITQCSNMKLNITFISTPTAGSWCFNYNSTSSIITVIPTNNSCAGSFNLQIKAIVIEQTSVSTLSNVFQFDVERNYPPTIIMNFTTTVTMFAHHNYTWNVFVDEDKEGDEPVATVSILDTNLNPVTFAKQWFTFTKIGKKQIKVNAIDAPQPPNGLNSITYKIKLSVSDSFNLNNPNVYYIDLTIIRNYPPVQITPIQLIIPAIKVPKSFAHTFWYDNFQDQEGDLFNISCVASTTNALNANWIKIDYNKTVLEFTLIVLKKDPVQILNPQIDQKYLIPESGVIIYNLYDDSGVVIQSTMYVNGTIYNPVLLAGWIDWYPLVPKIIVSPTINSQQEIQENLPPYAIKQLKNMNKIANNRFQIDFNLNELFTDPENLQMTGNLATAGGGNLPYFFTSKFSNGTVIGFTTSDDVGIYALECVVFDNAKQSARIPFFFQVIECQENYFFSNNECLEQCTSGSYGDVPSRTCIKCPIQCRSCFGSDPSQQCSECNNGFFKLNDGCFEKCPDGYFGDKTDRKCKSKQKIVYVTNIECHKACSTCYGSLSTQCFTCNELIQMNEFDQLARQGYVLQSGSECKIPQCLLGQYFYWYPEMVGNQYIGYCKNCHETCLTCIGESSNECILCQPAHFYNSQSHTCTKCEDVAGMYTNEENECEEICGDGIILNKQCDDGNTITGDGCSNECLMEYGFECLTANSICRETIPPTMKVVMVSSTNLVYLEFSEYVFIEEEKDLAKDNFQIQLNSVDGGISTNFDYRIVEDPDQSLIPNRKINKLMIKLQEIKQSILGSESLLISIKDISKIKDGSGNQLLDIEQVTNPAPYTYLSATERMVSNSGGQTIKYTFLSVCSFNLILKVIMNSTMQFIWGLVHSLQVFTLLLYINIEFPENVIIFSNYMQVASGDVDEFKGFIPNISEYLIDKDQIYEKDDDRLLYYKFKEDKISPYFIIAYGQKLTLWAIGLLAILPGALLLNKLCKNIKIWEEMVSQLFFNGPLRAFIEMYLELIVQIVLNSKFLKVRNISMILTSGLAFVVGSFALVLPFLLMTIVYHNRRVVNKETWLNKFGMLTYEVNNKEVLQMYYYPLFIYQRLIIAVVIVYGTQYTILQCLIVIFCNLAMIIYLVSQRPFKEESQQTTIVLDEIAVTICVIIFMVIEIKQIKGDQLKNIGFVILLFIVISVSKNFAMVIYFGMQQAQVKIKQMLHAEDQQIDSIDSSLDSSDEEDHDKIRDSEQISTTMMMQEILKDDQAKYHYQQQITSQKATTLRRKRFNLSEIITDRALMNLDQPQRIDFNK</sequence>
<evidence type="ECO:0000256" key="3">
    <source>
        <dbReference type="ARBA" id="ARBA00023157"/>
    </source>
</evidence>
<evidence type="ECO:0000313" key="5">
    <source>
        <dbReference type="EMBL" id="CDW80452.1"/>
    </source>
</evidence>
<feature type="transmembrane region" description="Helical" evidence="4">
    <location>
        <begin position="3600"/>
        <end position="3626"/>
    </location>
</feature>
<evidence type="ECO:0000256" key="4">
    <source>
        <dbReference type="SAM" id="Phobius"/>
    </source>
</evidence>
<feature type="transmembrane region" description="Helical" evidence="4">
    <location>
        <begin position="3532"/>
        <end position="3549"/>
    </location>
</feature>
<reference evidence="5 6" key="1">
    <citation type="submission" date="2014-06" db="EMBL/GenBank/DDBJ databases">
        <authorList>
            <person name="Swart Estienne"/>
        </authorList>
    </citation>
    <scope>NUCLEOTIDE SEQUENCE [LARGE SCALE GENOMIC DNA]</scope>
    <source>
        <strain evidence="5 6">130c</strain>
    </source>
</reference>
<dbReference type="InterPro" id="IPR006212">
    <property type="entry name" value="Furin_repeat"/>
</dbReference>
<evidence type="ECO:0000256" key="2">
    <source>
        <dbReference type="ARBA" id="ARBA00022737"/>
    </source>
</evidence>
<feature type="transmembrane region" description="Helical" evidence="4">
    <location>
        <begin position="3570"/>
        <end position="3588"/>
    </location>
</feature>
<dbReference type="CDD" id="cd00064">
    <property type="entry name" value="FU"/>
    <property type="match status" value="3"/>
</dbReference>
<dbReference type="PANTHER" id="PTHR38934:SF6">
    <property type="entry name" value="CHROMOSOME UNDETERMINED SCAFFOLD_176, WHOLE GENOME SHOTGUN SEQUENCE"/>
    <property type="match status" value="1"/>
</dbReference>
<dbReference type="EMBL" id="CCKQ01008984">
    <property type="protein sequence ID" value="CDW80452.1"/>
    <property type="molecule type" value="Genomic_DNA"/>
</dbReference>
<dbReference type="InterPro" id="IPR011936">
    <property type="entry name" value="Myxo_disulph_rpt"/>
</dbReference>
<keyword evidence="3" id="KW-1015">Disulfide bond</keyword>
<protein>
    <submittedName>
        <fullName evidence="5">Cadg multi-domain protein</fullName>
    </submittedName>
</protein>
<dbReference type="NCBIfam" id="TIGR02232">
    <property type="entry name" value="myxo_disulf_rpt"/>
    <property type="match status" value="1"/>
</dbReference>
<keyword evidence="4" id="KW-1133">Transmembrane helix</keyword>
<keyword evidence="2" id="KW-0677">Repeat</keyword>
<dbReference type="SUPFAM" id="SSF57184">
    <property type="entry name" value="Growth factor receptor domain"/>
    <property type="match status" value="2"/>
</dbReference>
<keyword evidence="4" id="KW-0812">Transmembrane</keyword>
<accession>A0A078AG53</accession>